<feature type="domain" description="FAD-binding PCMH-type" evidence="6">
    <location>
        <begin position="47"/>
        <end position="226"/>
    </location>
</feature>
<keyword evidence="4" id="KW-0274">FAD</keyword>
<protein>
    <submittedName>
        <fullName evidence="7">FAD-linked oxidoreductase</fullName>
    </submittedName>
</protein>
<keyword evidence="3" id="KW-0285">Flavoprotein</keyword>
<dbReference type="InterPro" id="IPR004113">
    <property type="entry name" value="FAD-bd_oxidored_4_C"/>
</dbReference>
<dbReference type="Gene3D" id="3.30.465.10">
    <property type="match status" value="1"/>
</dbReference>
<dbReference type="InterPro" id="IPR016166">
    <property type="entry name" value="FAD-bd_PCMH"/>
</dbReference>
<dbReference type="GO" id="GO:0016491">
    <property type="term" value="F:oxidoreductase activity"/>
    <property type="evidence" value="ECO:0007669"/>
    <property type="project" value="UniProtKB-KW"/>
</dbReference>
<evidence type="ECO:0000256" key="4">
    <source>
        <dbReference type="ARBA" id="ARBA00022827"/>
    </source>
</evidence>
<dbReference type="InterPro" id="IPR036318">
    <property type="entry name" value="FAD-bd_PCMH-like_sf"/>
</dbReference>
<dbReference type="Proteomes" id="UP000722750">
    <property type="component" value="Unassembled WGS sequence"/>
</dbReference>
<dbReference type="InterPro" id="IPR016169">
    <property type="entry name" value="FAD-bd_PCMH_sub2"/>
</dbReference>
<dbReference type="PROSITE" id="PS51387">
    <property type="entry name" value="FAD_PCMH"/>
    <property type="match status" value="1"/>
</dbReference>
<keyword evidence="5" id="KW-0560">Oxidoreductase</keyword>
<dbReference type="FunFam" id="3.30.70.2740:FF:000001">
    <property type="entry name" value="D-lactate dehydrogenase mitochondrial"/>
    <property type="match status" value="1"/>
</dbReference>
<proteinExistence type="inferred from homology"/>
<accession>A0A942A588</accession>
<comment type="caution">
    <text evidence="7">The sequence shown here is derived from an EMBL/GenBank/DDBJ whole genome shotgun (WGS) entry which is preliminary data.</text>
</comment>
<evidence type="ECO:0000313" key="8">
    <source>
        <dbReference type="Proteomes" id="UP000722750"/>
    </source>
</evidence>
<evidence type="ECO:0000256" key="2">
    <source>
        <dbReference type="ARBA" id="ARBA00008000"/>
    </source>
</evidence>
<dbReference type="AlphaFoldDB" id="A0A942A588"/>
<evidence type="ECO:0000313" key="7">
    <source>
        <dbReference type="EMBL" id="MBS1259229.1"/>
    </source>
</evidence>
<dbReference type="InterPro" id="IPR006094">
    <property type="entry name" value="Oxid_FAD_bind_N"/>
</dbReference>
<dbReference type="InterPro" id="IPR016164">
    <property type="entry name" value="FAD-linked_Oxase-like_C"/>
</dbReference>
<evidence type="ECO:0000256" key="1">
    <source>
        <dbReference type="ARBA" id="ARBA00001974"/>
    </source>
</evidence>
<comment type="cofactor">
    <cofactor evidence="1">
        <name>FAD</name>
        <dbReference type="ChEBI" id="CHEBI:57692"/>
    </cofactor>
</comment>
<dbReference type="Gene3D" id="1.10.45.10">
    <property type="entry name" value="Vanillyl-alcohol Oxidase, Chain A, domain 4"/>
    <property type="match status" value="1"/>
</dbReference>
<organism evidence="7 8">
    <name type="scientific">Candidatus Scalindua arabica</name>
    <dbReference type="NCBI Taxonomy" id="1127984"/>
    <lineage>
        <taxon>Bacteria</taxon>
        <taxon>Pseudomonadati</taxon>
        <taxon>Planctomycetota</taxon>
        <taxon>Candidatus Brocadiia</taxon>
        <taxon>Candidatus Brocadiales</taxon>
        <taxon>Candidatus Scalinduaceae</taxon>
        <taxon>Candidatus Scalindua</taxon>
    </lineage>
</organism>
<dbReference type="Gene3D" id="3.30.70.2740">
    <property type="match status" value="1"/>
</dbReference>
<dbReference type="SUPFAM" id="SSF56176">
    <property type="entry name" value="FAD-binding/transporter-associated domain-like"/>
    <property type="match status" value="1"/>
</dbReference>
<gene>
    <name evidence="7" type="ORF">MAG551_02296</name>
</gene>
<dbReference type="Pfam" id="PF01565">
    <property type="entry name" value="FAD_binding_4"/>
    <property type="match status" value="1"/>
</dbReference>
<sequence length="497" mass="54655">MKLFQRTKTEGSKHQSVLRELIKVVGKERVLSAIEDRICYSYDGTKQKALPDIVVRPGGTSDVSNTLKIANEYEIPIYARGAGTGLTGGAVPLMGGIVFDLKSMNRIIEISPEDFVATVEPGVVTKDLQDEIAKFDLFYPPDPSSAAFSTIGGNVAECAGGITGLKYGVTRDYILALEIVLPDGSVINTGRKTLRSVTGYDLTRLFIGSEGTLGVFTKITLKLIPKPKKIKTLAAYFSDRDDAIDAADLIIDNNILPRTLEFMDKMTINAIRGYGEASIGEDVKALLLIDIDGTDESMSHEMPVVENACKESKASITKVAETAKEREAIWAARRSISPALYNIAPHKINEDICVPRSKIKEILQKVDQINEHQTIYIANFGHIGDGNIHVNIMYNDDPGQAELAESIVNKIMREVVAVGGTISGEHGIGNKKSQFMELEISPKELAIMKRFKNYFDPKGIMNPGKMFILELESSRKRGKCPYSRKESRVGYFPVRTA</sequence>
<name>A0A942A588_9BACT</name>
<evidence type="ECO:0000259" key="6">
    <source>
        <dbReference type="PROSITE" id="PS51387"/>
    </source>
</evidence>
<evidence type="ECO:0000256" key="5">
    <source>
        <dbReference type="ARBA" id="ARBA00023002"/>
    </source>
</evidence>
<dbReference type="GO" id="GO:0071949">
    <property type="term" value="F:FAD binding"/>
    <property type="evidence" value="ECO:0007669"/>
    <property type="project" value="InterPro"/>
</dbReference>
<dbReference type="InterPro" id="IPR051914">
    <property type="entry name" value="FAD-linked_OxidoTrans_Type4"/>
</dbReference>
<dbReference type="SUPFAM" id="SSF55103">
    <property type="entry name" value="FAD-linked oxidases, C-terminal domain"/>
    <property type="match status" value="1"/>
</dbReference>
<reference evidence="7" key="1">
    <citation type="journal article" date="2021" name="ISME J.">
        <title>Fine-scale metabolic discontinuity in a stratified prokaryote microbiome of a Red Sea deep halocline.</title>
        <authorList>
            <person name="Michoud G."/>
            <person name="Ngugi D.K."/>
            <person name="Barozzi A."/>
            <person name="Merlino G."/>
            <person name="Calleja M.L."/>
            <person name="Delgado-Huertas A."/>
            <person name="Moran X.A.G."/>
            <person name="Daffonchio D."/>
        </authorList>
    </citation>
    <scope>NUCLEOTIDE SEQUENCE</scope>
    <source>
        <strain evidence="7">SuakinDeep_MAG55_1</strain>
    </source>
</reference>
<dbReference type="InterPro" id="IPR016171">
    <property type="entry name" value="Vanillyl_alc_oxidase_C-sub2"/>
</dbReference>
<dbReference type="PANTHER" id="PTHR42934:SF3">
    <property type="entry name" value="D-LACTATE DEHYDROGENASE"/>
    <property type="match status" value="1"/>
</dbReference>
<dbReference type="Pfam" id="PF02913">
    <property type="entry name" value="FAD-oxidase_C"/>
    <property type="match status" value="1"/>
</dbReference>
<dbReference type="EMBL" id="JAANXD010000086">
    <property type="protein sequence ID" value="MBS1259229.1"/>
    <property type="molecule type" value="Genomic_DNA"/>
</dbReference>
<dbReference type="FunFam" id="1.10.45.10:FF:000001">
    <property type="entry name" value="D-lactate dehydrogenase mitochondrial"/>
    <property type="match status" value="1"/>
</dbReference>
<dbReference type="PANTHER" id="PTHR42934">
    <property type="entry name" value="GLYCOLATE OXIDASE SUBUNIT GLCD"/>
    <property type="match status" value="1"/>
</dbReference>
<evidence type="ECO:0000256" key="3">
    <source>
        <dbReference type="ARBA" id="ARBA00022630"/>
    </source>
</evidence>
<comment type="similarity">
    <text evidence="2">Belongs to the FAD-binding oxidoreductase/transferase type 4 family.</text>
</comment>